<reference evidence="6 7" key="1">
    <citation type="journal article" date="2018" name="New Phytol.">
        <title>Comparative genomics and transcriptomics depict ericoid mycorrhizal fungi as versatile saprotrophs and plant mutualists.</title>
        <authorList>
            <person name="Martino E."/>
            <person name="Morin E."/>
            <person name="Grelet G.A."/>
            <person name="Kuo A."/>
            <person name="Kohler A."/>
            <person name="Daghino S."/>
            <person name="Barry K.W."/>
            <person name="Cichocki N."/>
            <person name="Clum A."/>
            <person name="Dockter R.B."/>
            <person name="Hainaut M."/>
            <person name="Kuo R.C."/>
            <person name="LaButti K."/>
            <person name="Lindahl B.D."/>
            <person name="Lindquist E.A."/>
            <person name="Lipzen A."/>
            <person name="Khouja H.R."/>
            <person name="Magnuson J."/>
            <person name="Murat C."/>
            <person name="Ohm R.A."/>
            <person name="Singer S.W."/>
            <person name="Spatafora J.W."/>
            <person name="Wang M."/>
            <person name="Veneault-Fourrey C."/>
            <person name="Henrissat B."/>
            <person name="Grigoriev I.V."/>
            <person name="Martin F.M."/>
            <person name="Perotto S."/>
        </authorList>
    </citation>
    <scope>NUCLEOTIDE SEQUENCE [LARGE SCALE GENOMIC DNA]</scope>
    <source>
        <strain evidence="6 7">ATCC 22711</strain>
    </source>
</reference>
<evidence type="ECO:0000256" key="2">
    <source>
        <dbReference type="ARBA" id="ARBA00022737"/>
    </source>
</evidence>
<dbReference type="Proteomes" id="UP000241818">
    <property type="component" value="Unassembled WGS sequence"/>
</dbReference>
<proteinExistence type="predicted"/>
<dbReference type="SUPFAM" id="SSF48403">
    <property type="entry name" value="Ankyrin repeat"/>
    <property type="match status" value="1"/>
</dbReference>
<gene>
    <name evidence="6" type="ORF">M430DRAFT_68789</name>
</gene>
<accession>A0A2T3AV85</accession>
<dbReference type="InParanoid" id="A0A2T3AV85"/>
<evidence type="ECO:0000256" key="1">
    <source>
        <dbReference type="ARBA" id="ARBA00012210"/>
    </source>
</evidence>
<evidence type="ECO:0000256" key="3">
    <source>
        <dbReference type="ARBA" id="ARBA00023043"/>
    </source>
</evidence>
<dbReference type="Pfam" id="PF00023">
    <property type="entry name" value="Ank"/>
    <property type="match status" value="1"/>
</dbReference>
<name>A0A2T3AV85_AMORE</name>
<dbReference type="SMART" id="SM00248">
    <property type="entry name" value="ANK"/>
    <property type="match status" value="5"/>
</dbReference>
<dbReference type="EMBL" id="KZ679015">
    <property type="protein sequence ID" value="PSS12579.1"/>
    <property type="molecule type" value="Genomic_DNA"/>
</dbReference>
<protein>
    <recommendedName>
        <fullName evidence="1">protein S-acyltransferase</fullName>
        <ecNumber evidence="1">2.3.1.225</ecNumber>
    </recommendedName>
</protein>
<dbReference type="InterPro" id="IPR036770">
    <property type="entry name" value="Ankyrin_rpt-contain_sf"/>
</dbReference>
<dbReference type="PROSITE" id="PS50181">
    <property type="entry name" value="FBOX"/>
    <property type="match status" value="1"/>
</dbReference>
<sequence>MELLDLPTELLHKILVYTVLLRHVKRSLRLRLVCKLFSHAVKPALFESRLLDRFHTMNSGHNITGLRFDNRHTAEEFWHSYLVYRVRNETDPTVAHYVDIRQTAEAVCREMGADLLPTIDTVCWLALEHSLSCRNRRHYWEPRDPRPGDCAGSNPGDNLLSTAAYFNLIPLAKQLLLEGHCPTSRGASPTDDDRLFPPPMQLAALAGNTEMLELFQQHIPENEELPTKYGSNWHGKIAACSLIGAVRRADMEILKLALYPPSRSTPNSTDLQGQPFGHVDPSSSVGRMMIAARYRARSPEVHAYLLECLGGEIKLQDLSDDLEKHAGAGNLTMVRYLLDMGVPMTTPRGYEGCRGLTSALVAACYRCHEDVVDLLLERGADPNFGYEKPVGMEVELTPLTIAAASGSLTIVRKLLDHGAHIDVPAEDYMTRLPALYWAIAIEHTAMVQLLLERGASLEGKKIEAALELAEELDLDSMAEILRGLGVTIKLRIKSVAPWLVWAVYPRPIGDGLRVY</sequence>
<dbReference type="RefSeq" id="XP_024718577.1">
    <property type="nucleotide sequence ID" value="XM_024869377.1"/>
</dbReference>
<keyword evidence="7" id="KW-1185">Reference proteome</keyword>
<organism evidence="6 7">
    <name type="scientific">Amorphotheca resinae ATCC 22711</name>
    <dbReference type="NCBI Taxonomy" id="857342"/>
    <lineage>
        <taxon>Eukaryota</taxon>
        <taxon>Fungi</taxon>
        <taxon>Dikarya</taxon>
        <taxon>Ascomycota</taxon>
        <taxon>Pezizomycotina</taxon>
        <taxon>Leotiomycetes</taxon>
        <taxon>Helotiales</taxon>
        <taxon>Amorphothecaceae</taxon>
        <taxon>Amorphotheca</taxon>
    </lineage>
</organism>
<evidence type="ECO:0000256" key="4">
    <source>
        <dbReference type="PROSITE-ProRule" id="PRU00023"/>
    </source>
</evidence>
<dbReference type="STRING" id="857342.A0A2T3AV85"/>
<evidence type="ECO:0000259" key="5">
    <source>
        <dbReference type="PROSITE" id="PS50181"/>
    </source>
</evidence>
<dbReference type="GO" id="GO:0019706">
    <property type="term" value="F:protein-cysteine S-palmitoyltransferase activity"/>
    <property type="evidence" value="ECO:0007669"/>
    <property type="project" value="UniProtKB-EC"/>
</dbReference>
<dbReference type="PROSITE" id="PS50088">
    <property type="entry name" value="ANK_REPEAT"/>
    <property type="match status" value="1"/>
</dbReference>
<dbReference type="EC" id="2.3.1.225" evidence="1"/>
<keyword evidence="3 4" id="KW-0040">ANK repeat</keyword>
<dbReference type="GeneID" id="36577458"/>
<feature type="repeat" description="ANK" evidence="4">
    <location>
        <begin position="394"/>
        <end position="426"/>
    </location>
</feature>
<dbReference type="InterPro" id="IPR001810">
    <property type="entry name" value="F-box_dom"/>
</dbReference>
<dbReference type="Gene3D" id="1.25.40.20">
    <property type="entry name" value="Ankyrin repeat-containing domain"/>
    <property type="match status" value="1"/>
</dbReference>
<dbReference type="InterPro" id="IPR002110">
    <property type="entry name" value="Ankyrin_rpt"/>
</dbReference>
<dbReference type="PANTHER" id="PTHR24161">
    <property type="entry name" value="ANK_REP_REGION DOMAIN-CONTAINING PROTEIN-RELATED"/>
    <property type="match status" value="1"/>
</dbReference>
<dbReference type="AlphaFoldDB" id="A0A2T3AV85"/>
<keyword evidence="2" id="KW-0677">Repeat</keyword>
<evidence type="ECO:0000313" key="7">
    <source>
        <dbReference type="Proteomes" id="UP000241818"/>
    </source>
</evidence>
<dbReference type="PANTHER" id="PTHR24161:SF85">
    <property type="entry name" value="PALMITOYLTRANSFERASE HIP14"/>
    <property type="match status" value="1"/>
</dbReference>
<evidence type="ECO:0000313" key="6">
    <source>
        <dbReference type="EMBL" id="PSS12579.1"/>
    </source>
</evidence>
<dbReference type="OrthoDB" id="4772757at2759"/>
<dbReference type="PROSITE" id="PS50297">
    <property type="entry name" value="ANK_REP_REGION"/>
    <property type="match status" value="1"/>
</dbReference>
<dbReference type="Pfam" id="PF12796">
    <property type="entry name" value="Ank_2"/>
    <property type="match status" value="1"/>
</dbReference>
<feature type="domain" description="F-box" evidence="5">
    <location>
        <begin position="1"/>
        <end position="54"/>
    </location>
</feature>